<dbReference type="CDD" id="cd06557">
    <property type="entry name" value="KPHMT-like"/>
    <property type="match status" value="1"/>
</dbReference>
<comment type="subunit">
    <text evidence="3 7">Homodecamer; pentamer of dimers.</text>
</comment>
<comment type="catalytic activity">
    <reaction evidence="7">
        <text>(6R)-5,10-methylene-5,6,7,8-tetrahydrofolate + 3-methyl-2-oxobutanoate + H2O = 2-dehydropantoate + (6S)-5,6,7,8-tetrahydrofolate</text>
        <dbReference type="Rhea" id="RHEA:11824"/>
        <dbReference type="ChEBI" id="CHEBI:11561"/>
        <dbReference type="ChEBI" id="CHEBI:11851"/>
        <dbReference type="ChEBI" id="CHEBI:15377"/>
        <dbReference type="ChEBI" id="CHEBI:15636"/>
        <dbReference type="ChEBI" id="CHEBI:57453"/>
        <dbReference type="EC" id="2.1.2.11"/>
    </reaction>
</comment>
<keyword evidence="11" id="KW-0489">Methyltransferase</keyword>
<dbReference type="HAMAP" id="MF_00156">
    <property type="entry name" value="PanB"/>
    <property type="match status" value="1"/>
</dbReference>
<dbReference type="FunFam" id="3.20.20.60:FF:000003">
    <property type="entry name" value="3-methyl-2-oxobutanoate hydroxymethyltransferase"/>
    <property type="match status" value="1"/>
</dbReference>
<feature type="binding site" evidence="7 9">
    <location>
        <position position="83"/>
    </location>
    <ligand>
        <name>3-methyl-2-oxobutanoate</name>
        <dbReference type="ChEBI" id="CHEBI:11851"/>
    </ligand>
</feature>
<dbReference type="SUPFAM" id="SSF51621">
    <property type="entry name" value="Phosphoenolpyruvate/pyruvate domain"/>
    <property type="match status" value="1"/>
</dbReference>
<comment type="similarity">
    <text evidence="2 7">Belongs to the PanB family.</text>
</comment>
<evidence type="ECO:0000256" key="4">
    <source>
        <dbReference type="ARBA" id="ARBA00022655"/>
    </source>
</evidence>
<dbReference type="Pfam" id="PF02548">
    <property type="entry name" value="Pantoate_transf"/>
    <property type="match status" value="1"/>
</dbReference>
<name>A0A1J0ADZ5_9CYAN</name>
<keyword evidence="7" id="KW-0963">Cytoplasm</keyword>
<evidence type="ECO:0000256" key="6">
    <source>
        <dbReference type="ARBA" id="ARBA00056497"/>
    </source>
</evidence>
<feature type="binding site" evidence="7 9">
    <location>
        <position position="113"/>
    </location>
    <ligand>
        <name>3-methyl-2-oxobutanoate</name>
        <dbReference type="ChEBI" id="CHEBI:11851"/>
    </ligand>
</feature>
<dbReference type="Proteomes" id="UP000180235">
    <property type="component" value="Chromosome"/>
</dbReference>
<feature type="binding site" evidence="7 9">
    <location>
        <begin position="44"/>
        <end position="45"/>
    </location>
    <ligand>
        <name>3-methyl-2-oxobutanoate</name>
        <dbReference type="ChEBI" id="CHEBI:11851"/>
    </ligand>
</feature>
<dbReference type="OrthoDB" id="9781789at2"/>
<dbReference type="EMBL" id="CP017675">
    <property type="protein sequence ID" value="APB34166.1"/>
    <property type="molecule type" value="Genomic_DNA"/>
</dbReference>
<evidence type="ECO:0000256" key="5">
    <source>
        <dbReference type="ARBA" id="ARBA00022679"/>
    </source>
</evidence>
<dbReference type="AlphaFoldDB" id="A0A1J0ADZ5"/>
<dbReference type="GO" id="GO:0003864">
    <property type="term" value="F:3-methyl-2-oxobutanoate hydroxymethyltransferase activity"/>
    <property type="evidence" value="ECO:0007669"/>
    <property type="project" value="UniProtKB-UniRule"/>
</dbReference>
<organism evidence="11 12">
    <name type="scientific">Gloeomargarita lithophora Alchichica-D10</name>
    <dbReference type="NCBI Taxonomy" id="1188229"/>
    <lineage>
        <taxon>Bacteria</taxon>
        <taxon>Bacillati</taxon>
        <taxon>Cyanobacteriota</taxon>
        <taxon>Cyanophyceae</taxon>
        <taxon>Gloeomargaritales</taxon>
        <taxon>Gloeomargaritaceae</taxon>
        <taxon>Gloeomargarita</taxon>
    </lineage>
</organism>
<keyword evidence="4 7" id="KW-0566">Pantothenate biosynthesis</keyword>
<evidence type="ECO:0000313" key="11">
    <source>
        <dbReference type="EMBL" id="APB34166.1"/>
    </source>
</evidence>
<keyword evidence="7 10" id="KW-0460">Magnesium</keyword>
<evidence type="ECO:0000256" key="8">
    <source>
        <dbReference type="PIRSR" id="PIRSR000388-1"/>
    </source>
</evidence>
<keyword evidence="5 7" id="KW-0808">Transferase</keyword>
<feature type="binding site" evidence="7 10">
    <location>
        <position position="115"/>
    </location>
    <ligand>
        <name>Mg(2+)</name>
        <dbReference type="ChEBI" id="CHEBI:18420"/>
    </ligand>
</feature>
<comment type="function">
    <text evidence="6 7">Catalyzes the reversible reaction in which hydroxymethyl group from 5,10-methylenetetrahydrofolate is transferred onto alpha-ketoisovalerate to form ketopantoate.</text>
</comment>
<evidence type="ECO:0000256" key="10">
    <source>
        <dbReference type="PIRSR" id="PIRSR000388-3"/>
    </source>
</evidence>
<dbReference type="NCBIfam" id="NF001452">
    <property type="entry name" value="PRK00311.1"/>
    <property type="match status" value="1"/>
</dbReference>
<dbReference type="KEGG" id="glt:GlitD10_1840"/>
<dbReference type="STRING" id="1188229.GlitD10_1840"/>
<evidence type="ECO:0000256" key="9">
    <source>
        <dbReference type="PIRSR" id="PIRSR000388-2"/>
    </source>
</evidence>
<proteinExistence type="inferred from homology"/>
<dbReference type="GO" id="GO:0008168">
    <property type="term" value="F:methyltransferase activity"/>
    <property type="evidence" value="ECO:0007669"/>
    <property type="project" value="UniProtKB-KW"/>
</dbReference>
<evidence type="ECO:0000256" key="7">
    <source>
        <dbReference type="HAMAP-Rule" id="MF_00156"/>
    </source>
</evidence>
<keyword evidence="7 10" id="KW-0479">Metal-binding</keyword>
<evidence type="ECO:0000256" key="1">
    <source>
        <dbReference type="ARBA" id="ARBA00005033"/>
    </source>
</evidence>
<dbReference type="GO" id="GO:0000287">
    <property type="term" value="F:magnesium ion binding"/>
    <property type="evidence" value="ECO:0007669"/>
    <property type="project" value="TreeGrafter"/>
</dbReference>
<sequence>MAHTVLTLQQYKQQAHKIVAVTAWDYLLAQILDQAGVDLILVGDSLGMVALGYETTLPVTLTEMIHHAKAVRRGVKHAFLVCDLPFLSYQVNPELALHNAGQILKETGVQAVKLEGGYPTLLPTVQRLVQAGIPVMGHVGLLPQAVHRLGGYRQQGKTTEAAAEVFHQAFALQEAGIFALLLEHIPGELARDITQKLTIPTIGIGAGTDCDGQILVTADLLGLTAQPPPFAPPYANLRQQITQAVADYSQTVRGQA</sequence>
<dbReference type="Gene3D" id="3.20.20.60">
    <property type="entry name" value="Phosphoenolpyruvate-binding domains"/>
    <property type="match status" value="1"/>
</dbReference>
<dbReference type="GO" id="GO:0032259">
    <property type="term" value="P:methylation"/>
    <property type="evidence" value="ECO:0007669"/>
    <property type="project" value="UniProtKB-KW"/>
</dbReference>
<protein>
    <recommendedName>
        <fullName evidence="7">3-methyl-2-oxobutanoate hydroxymethyltransferase</fullName>
        <ecNumber evidence="7">2.1.2.11</ecNumber>
    </recommendedName>
    <alternativeName>
        <fullName evidence="7">Ketopantoate hydroxymethyltransferase</fullName>
        <shortName evidence="7">KPHMT</shortName>
    </alternativeName>
</protein>
<dbReference type="UniPathway" id="UPA00028">
    <property type="reaction ID" value="UER00003"/>
</dbReference>
<dbReference type="PANTHER" id="PTHR20881:SF0">
    <property type="entry name" value="3-METHYL-2-OXOBUTANOATE HYDROXYMETHYLTRANSFERASE"/>
    <property type="match status" value="1"/>
</dbReference>
<dbReference type="EC" id="2.1.2.11" evidence="7"/>
<evidence type="ECO:0000313" key="12">
    <source>
        <dbReference type="Proteomes" id="UP000180235"/>
    </source>
</evidence>
<evidence type="ECO:0000256" key="3">
    <source>
        <dbReference type="ARBA" id="ARBA00011424"/>
    </source>
</evidence>
<comment type="subcellular location">
    <subcellularLocation>
        <location evidence="7">Cytoplasm</location>
    </subcellularLocation>
</comment>
<feature type="binding site" evidence="7 10">
    <location>
        <position position="44"/>
    </location>
    <ligand>
        <name>Mg(2+)</name>
        <dbReference type="ChEBI" id="CHEBI:18420"/>
    </ligand>
</feature>
<keyword evidence="12" id="KW-1185">Reference proteome</keyword>
<reference evidence="11 12" key="1">
    <citation type="submission" date="2016-10" db="EMBL/GenBank/DDBJ databases">
        <title>Description of Gloeomargarita lithophora gen. nov., sp. nov., a thylakoid-bearing basal-branching cyanobacterium with intracellular carbonates, and proposal for Gloeomargaritales ord. nov.</title>
        <authorList>
            <person name="Moreira D."/>
            <person name="Tavera R."/>
            <person name="Benzerara K."/>
            <person name="Skouri-Panet F."/>
            <person name="Couradeau E."/>
            <person name="Gerard E."/>
            <person name="Loussert C."/>
            <person name="Novelo E."/>
            <person name="Zivanovic Y."/>
            <person name="Lopez-Garcia P."/>
        </authorList>
    </citation>
    <scope>NUCLEOTIDE SEQUENCE [LARGE SCALE GENOMIC DNA]</scope>
    <source>
        <strain evidence="11 12">D10</strain>
    </source>
</reference>
<feature type="binding site" evidence="7 10">
    <location>
        <position position="83"/>
    </location>
    <ligand>
        <name>Mg(2+)</name>
        <dbReference type="ChEBI" id="CHEBI:18420"/>
    </ligand>
</feature>
<gene>
    <name evidence="7 11" type="primary">panB</name>
    <name evidence="11" type="ORF">GlitD10_1840</name>
</gene>
<dbReference type="PANTHER" id="PTHR20881">
    <property type="entry name" value="3-METHYL-2-OXOBUTANOATE HYDROXYMETHYLTRANSFERASE"/>
    <property type="match status" value="1"/>
</dbReference>
<dbReference type="GO" id="GO:0005737">
    <property type="term" value="C:cytoplasm"/>
    <property type="evidence" value="ECO:0007669"/>
    <property type="project" value="UniProtKB-SubCell"/>
</dbReference>
<dbReference type="InterPro" id="IPR040442">
    <property type="entry name" value="Pyrv_kinase-like_dom_sf"/>
</dbReference>
<dbReference type="RefSeq" id="WP_071454648.1">
    <property type="nucleotide sequence ID" value="NZ_CP017675.1"/>
</dbReference>
<dbReference type="InterPro" id="IPR003700">
    <property type="entry name" value="Pantoate_hydroxy_MeTrfase"/>
</dbReference>
<evidence type="ECO:0000256" key="2">
    <source>
        <dbReference type="ARBA" id="ARBA00008676"/>
    </source>
</evidence>
<dbReference type="InterPro" id="IPR015813">
    <property type="entry name" value="Pyrv/PenolPyrv_kinase-like_dom"/>
</dbReference>
<dbReference type="PIRSF" id="PIRSF000388">
    <property type="entry name" value="Pantoate_hydroxy_MeTrfase"/>
    <property type="match status" value="1"/>
</dbReference>
<dbReference type="NCBIfam" id="TIGR00222">
    <property type="entry name" value="panB"/>
    <property type="match status" value="1"/>
</dbReference>
<dbReference type="GO" id="GO:0015940">
    <property type="term" value="P:pantothenate biosynthetic process"/>
    <property type="evidence" value="ECO:0007669"/>
    <property type="project" value="UniProtKB-UniRule"/>
</dbReference>
<comment type="pathway">
    <text evidence="1 7">Cofactor biosynthesis; (R)-pantothenate biosynthesis; (R)-pantoate from 3-methyl-2-oxobutanoate: step 1/2.</text>
</comment>
<comment type="cofactor">
    <cofactor evidence="7 10">
        <name>Mg(2+)</name>
        <dbReference type="ChEBI" id="CHEBI:18420"/>
    </cofactor>
    <text evidence="7 10">Binds 1 Mg(2+) ion per subunit.</text>
</comment>
<feature type="active site" description="Proton acceptor" evidence="7 8">
    <location>
        <position position="183"/>
    </location>
</feature>
<accession>A0A1J0ADZ5</accession>